<feature type="binding site" evidence="5">
    <location>
        <position position="129"/>
    </location>
    <ligand>
        <name>substrate</name>
    </ligand>
</feature>
<dbReference type="InterPro" id="IPR005000">
    <property type="entry name" value="Aldolase/citrate-lyase_domain"/>
</dbReference>
<gene>
    <name evidence="8" type="ORF">DFR49_2054</name>
</gene>
<evidence type="ECO:0000313" key="9">
    <source>
        <dbReference type="Proteomes" id="UP000266568"/>
    </source>
</evidence>
<comment type="similarity">
    <text evidence="2">Belongs to the HpcH/HpaI aldolase family.</text>
</comment>
<comment type="cofactor">
    <cofactor evidence="1">
        <name>Mg(2+)</name>
        <dbReference type="ChEBI" id="CHEBI:18420"/>
    </cofactor>
</comment>
<dbReference type="Pfam" id="PF03328">
    <property type="entry name" value="HpcH_HpaI"/>
    <property type="match status" value="1"/>
</dbReference>
<dbReference type="PIRSF" id="PIRSF015582">
    <property type="entry name" value="Cit_lyase_B"/>
    <property type="match status" value="1"/>
</dbReference>
<feature type="binding site" evidence="6">
    <location>
        <position position="129"/>
    </location>
    <ligand>
        <name>Mg(2+)</name>
        <dbReference type="ChEBI" id="CHEBI:18420"/>
    </ligand>
</feature>
<evidence type="ECO:0000256" key="1">
    <source>
        <dbReference type="ARBA" id="ARBA00001946"/>
    </source>
</evidence>
<dbReference type="AlphaFoldDB" id="A0A397P9I0"/>
<evidence type="ECO:0000256" key="6">
    <source>
        <dbReference type="PIRSR" id="PIRSR015582-2"/>
    </source>
</evidence>
<feature type="binding site" evidence="6">
    <location>
        <position position="158"/>
    </location>
    <ligand>
        <name>Mg(2+)</name>
        <dbReference type="ChEBI" id="CHEBI:18420"/>
    </ligand>
</feature>
<keyword evidence="3 6" id="KW-0479">Metal-binding</keyword>
<evidence type="ECO:0000256" key="4">
    <source>
        <dbReference type="ARBA" id="ARBA00022842"/>
    </source>
</evidence>
<dbReference type="GO" id="GO:0000287">
    <property type="term" value="F:magnesium ion binding"/>
    <property type="evidence" value="ECO:0007669"/>
    <property type="project" value="TreeGrafter"/>
</dbReference>
<keyword evidence="9" id="KW-1185">Reference proteome</keyword>
<dbReference type="GO" id="GO:0006107">
    <property type="term" value="P:oxaloacetate metabolic process"/>
    <property type="evidence" value="ECO:0007669"/>
    <property type="project" value="TreeGrafter"/>
</dbReference>
<keyword evidence="4 6" id="KW-0460">Magnesium</keyword>
<evidence type="ECO:0000256" key="2">
    <source>
        <dbReference type="ARBA" id="ARBA00005568"/>
    </source>
</evidence>
<accession>A0A397P9I0</accession>
<keyword evidence="8" id="KW-0456">Lyase</keyword>
<dbReference type="InterPro" id="IPR015813">
    <property type="entry name" value="Pyrv/PenolPyrv_kinase-like_dom"/>
</dbReference>
<feature type="domain" description="HpcH/HpaI aldolase/citrate lyase" evidence="7">
    <location>
        <begin position="5"/>
        <end position="226"/>
    </location>
</feature>
<proteinExistence type="inferred from homology"/>
<sequence>MKPIRSFMFVPGHRQKFIDGLPKAEADAVILDLEDSVPASEKAAARDLSASRIGWLAEHGRRVYVRANKSPHLYDYDDLMAVVRPGLEGICLSMPMGPEDVALCAAIVAEAEDRNGVTPGSVRLLPALETPRSLQLAYEIAQHPRVDYLIGAFAKGADLAGAMGMEWSAEGTEALYLKSRVVMAARAAGKRPIGGIWQQVHDLDGLAAFAAAERRMGFAGTTILHPSNAPIVNRAFSPGPEQLAHYRTMIVEYERAQAAGLGSIMVGGEHIDKAHVETARAILAAAEPTEIGE</sequence>
<name>A0A397P9I0_9SPHN</name>
<dbReference type="RefSeq" id="WP_211325863.1">
    <property type="nucleotide sequence ID" value="NZ_QXDC01000003.1"/>
</dbReference>
<reference evidence="8 9" key="1">
    <citation type="submission" date="2018-08" db="EMBL/GenBank/DDBJ databases">
        <title>Genomic Encyclopedia of Type Strains, Phase IV (KMG-IV): sequencing the most valuable type-strain genomes for metagenomic binning, comparative biology and taxonomic classification.</title>
        <authorList>
            <person name="Goeker M."/>
        </authorList>
    </citation>
    <scope>NUCLEOTIDE SEQUENCE [LARGE SCALE GENOMIC DNA]</scope>
    <source>
        <strain evidence="8 9">DSM 25527</strain>
    </source>
</reference>
<evidence type="ECO:0000259" key="7">
    <source>
        <dbReference type="Pfam" id="PF03328"/>
    </source>
</evidence>
<dbReference type="Gene3D" id="3.20.20.60">
    <property type="entry name" value="Phosphoenolpyruvate-binding domains"/>
    <property type="match status" value="1"/>
</dbReference>
<dbReference type="InterPro" id="IPR040442">
    <property type="entry name" value="Pyrv_kinase-like_dom_sf"/>
</dbReference>
<feature type="binding site" evidence="5">
    <location>
        <position position="66"/>
    </location>
    <ligand>
        <name>substrate</name>
    </ligand>
</feature>
<dbReference type="SUPFAM" id="SSF51621">
    <property type="entry name" value="Phosphoenolpyruvate/pyruvate domain"/>
    <property type="match status" value="1"/>
</dbReference>
<evidence type="ECO:0000256" key="5">
    <source>
        <dbReference type="PIRSR" id="PIRSR015582-1"/>
    </source>
</evidence>
<evidence type="ECO:0000256" key="3">
    <source>
        <dbReference type="ARBA" id="ARBA00022723"/>
    </source>
</evidence>
<comment type="caution">
    <text evidence="8">The sequence shown here is derived from an EMBL/GenBank/DDBJ whole genome shotgun (WGS) entry which is preliminary data.</text>
</comment>
<evidence type="ECO:0000313" key="8">
    <source>
        <dbReference type="EMBL" id="RIA43825.1"/>
    </source>
</evidence>
<dbReference type="GO" id="GO:0016829">
    <property type="term" value="F:lyase activity"/>
    <property type="evidence" value="ECO:0007669"/>
    <property type="project" value="UniProtKB-KW"/>
</dbReference>
<dbReference type="InterPro" id="IPR011206">
    <property type="entry name" value="Citrate_lyase_beta/mcl1/mcl2"/>
</dbReference>
<dbReference type="EMBL" id="QXDC01000003">
    <property type="protein sequence ID" value="RIA43825.1"/>
    <property type="molecule type" value="Genomic_DNA"/>
</dbReference>
<dbReference type="Proteomes" id="UP000266568">
    <property type="component" value="Unassembled WGS sequence"/>
</dbReference>
<protein>
    <submittedName>
        <fullName evidence="8">Citrate lyase subunit beta/citryl-CoA lyase</fullName>
    </submittedName>
</protein>
<dbReference type="PANTHER" id="PTHR32308:SF10">
    <property type="entry name" value="CITRATE LYASE SUBUNIT BETA"/>
    <property type="match status" value="1"/>
</dbReference>
<dbReference type="PANTHER" id="PTHR32308">
    <property type="entry name" value="LYASE BETA SUBUNIT, PUTATIVE (AFU_ORTHOLOGUE AFUA_4G13030)-RELATED"/>
    <property type="match status" value="1"/>
</dbReference>
<organism evidence="8 9">
    <name type="scientific">Hephaestia caeni</name>
    <dbReference type="NCBI Taxonomy" id="645617"/>
    <lineage>
        <taxon>Bacteria</taxon>
        <taxon>Pseudomonadati</taxon>
        <taxon>Pseudomonadota</taxon>
        <taxon>Alphaproteobacteria</taxon>
        <taxon>Sphingomonadales</taxon>
        <taxon>Sphingomonadaceae</taxon>
        <taxon>Hephaestia</taxon>
    </lineage>
</organism>